<comment type="function">
    <text evidence="7">Catalyzes the ATP-dependent amidation of the two carboxylate groups at positions a and c of cobyrinate, using either L-glutamine or ammonia as the nitrogen source.</text>
</comment>
<evidence type="ECO:0000256" key="5">
    <source>
        <dbReference type="ARBA" id="ARBA00022842"/>
    </source>
</evidence>
<comment type="pathway">
    <text evidence="7">Cofactor biosynthesis; adenosylcobalamin biosynthesis; cob(II)yrinate a,c-diamide from sirohydrochlorin (anaerobic route): step 10/10.</text>
</comment>
<dbReference type="Pfam" id="PF07685">
    <property type="entry name" value="GATase_3"/>
    <property type="match status" value="1"/>
</dbReference>
<dbReference type="HAMAP" id="MF_00027">
    <property type="entry name" value="CobB_CbiA"/>
    <property type="match status" value="1"/>
</dbReference>
<evidence type="ECO:0000256" key="7">
    <source>
        <dbReference type="HAMAP-Rule" id="MF_00027"/>
    </source>
</evidence>
<reference evidence="10 11" key="1">
    <citation type="submission" date="2020-08" db="EMBL/GenBank/DDBJ databases">
        <title>Genome public.</title>
        <authorList>
            <person name="Liu C."/>
            <person name="Sun Q."/>
        </authorList>
    </citation>
    <scope>NUCLEOTIDE SEQUENCE [LARGE SCALE GENOMIC DNA]</scope>
    <source>
        <strain evidence="10 11">NSJ-46</strain>
    </source>
</reference>
<dbReference type="InterPro" id="IPR004484">
    <property type="entry name" value="CbiA/CobB_synth"/>
</dbReference>
<comment type="domain">
    <text evidence="7">Comprises of two domains. The C-terminal domain contains the binding site for glutamine and catalyzes the hydrolysis of this substrate to glutamate and ammonia. The N-terminal domain is anticipated to bind ATP and cobyrinate and catalyzes the ultimate synthesis of the diamide product. The ammonia produced via the glutaminase domain is probably translocated to the adjacent domain via a molecular tunnel, where it reacts with an activated intermediate.</text>
</comment>
<keyword evidence="11" id="KW-1185">Reference proteome</keyword>
<dbReference type="EMBL" id="JACRSZ010000003">
    <property type="protein sequence ID" value="MBC8572466.1"/>
    <property type="molecule type" value="Genomic_DNA"/>
</dbReference>
<comment type="similarity">
    <text evidence="7">Belongs to the CobB/CbiA family.</text>
</comment>
<dbReference type="CDD" id="cd05388">
    <property type="entry name" value="CobB_N"/>
    <property type="match status" value="1"/>
</dbReference>
<evidence type="ECO:0000256" key="1">
    <source>
        <dbReference type="ARBA" id="ARBA00001946"/>
    </source>
</evidence>
<keyword evidence="7" id="KW-0169">Cobalamin biosynthesis</keyword>
<dbReference type="InterPro" id="IPR029062">
    <property type="entry name" value="Class_I_gatase-like"/>
</dbReference>
<evidence type="ECO:0000313" key="10">
    <source>
        <dbReference type="EMBL" id="MBC8572466.1"/>
    </source>
</evidence>
<keyword evidence="4 7" id="KW-0067">ATP-binding</keyword>
<protein>
    <recommendedName>
        <fullName evidence="7">Cobyrinate a,c-diamide synthase</fullName>
        <ecNumber evidence="7">6.3.5.11</ecNumber>
    </recommendedName>
    <alternativeName>
        <fullName evidence="7">Cobyrinic acid a,c-diamide synthetase</fullName>
    </alternativeName>
</protein>
<comment type="miscellaneous">
    <text evidence="7">The a and c carboxylates of cobyrinate are activated for nucleophilic attack via formation of a phosphorylated intermediate by ATP. CbiA catalyzes first the amidation of the c-carboxylate, and then that of the a-carboxylate.</text>
</comment>
<keyword evidence="3 7" id="KW-0547">Nucleotide-binding</keyword>
<dbReference type="RefSeq" id="WP_249307454.1">
    <property type="nucleotide sequence ID" value="NZ_JACRSZ010000003.1"/>
</dbReference>
<dbReference type="InterPro" id="IPR027417">
    <property type="entry name" value="P-loop_NTPase"/>
</dbReference>
<dbReference type="NCBIfam" id="NF002204">
    <property type="entry name" value="PRK01077.1"/>
    <property type="match status" value="1"/>
</dbReference>
<comment type="caution">
    <text evidence="10">The sequence shown here is derived from an EMBL/GenBank/DDBJ whole genome shotgun (WGS) entry which is preliminary data.</text>
</comment>
<feature type="active site" description="Nucleophile" evidence="7">
    <location>
        <position position="343"/>
    </location>
</feature>
<comment type="cofactor">
    <cofactor evidence="1 7">
        <name>Mg(2+)</name>
        <dbReference type="ChEBI" id="CHEBI:18420"/>
    </cofactor>
</comment>
<evidence type="ECO:0000259" key="8">
    <source>
        <dbReference type="Pfam" id="PF01656"/>
    </source>
</evidence>
<dbReference type="SUPFAM" id="SSF52540">
    <property type="entry name" value="P-loop containing nucleoside triphosphate hydrolases"/>
    <property type="match status" value="1"/>
</dbReference>
<dbReference type="PANTHER" id="PTHR43873">
    <property type="entry name" value="COBYRINATE A,C-DIAMIDE SYNTHASE"/>
    <property type="match status" value="1"/>
</dbReference>
<dbReference type="PROSITE" id="PS51274">
    <property type="entry name" value="GATASE_COBBQ"/>
    <property type="match status" value="1"/>
</dbReference>
<feature type="domain" description="CobB/CobQ-like glutamine amidotransferase" evidence="9">
    <location>
        <begin position="261"/>
        <end position="408"/>
    </location>
</feature>
<gene>
    <name evidence="7" type="primary">cbiA</name>
    <name evidence="10" type="ORF">H8716_05095</name>
</gene>
<keyword evidence="6 7" id="KW-0315">Glutamine amidotransferase</keyword>
<evidence type="ECO:0000256" key="2">
    <source>
        <dbReference type="ARBA" id="ARBA00022598"/>
    </source>
</evidence>
<sequence>MREYPRFMLAAGASGSGKTMITCGILQALKNRGLKVASFKCGPDYIDPMFHEKVIHTKSGNLDTFFTGEEMTRYLFCQSAEESDISVMEGVMGYYDGLGGCSVKASACDLAEVTDTPVILVVNTRGMSLSVLAYIKGFLTYREPSRIKGVILNQFSAMLYPQMRELIEAELGIRVYGYVPRMEDCSLESRHLGLVLPQEVEQLGEKLQHIAEVLEDTLDLDAMLELGHSAGSPGEMSHAQAEIERLTEQMKAEQAGKQPLRIAVSRDEAFCFIYEANMDLLRKFGAEVIPFSPIHDSQIPDTDGVLFYGGYPELFAKQLSENTSMRNDVKRKLAEGMPCMAECGGFMYLHQSMEDMNGTAWPVAGVIEGKAYKTSKLGRFGYIELHSAEEPEAEQVLRGHEFHYFDSTSCGESYVAKKPLRKRSWRCIHENETLMAGFPHLYYYSCPEFLMKFLQKCRNYQKER</sequence>
<accession>A0ABR7N7W8</accession>
<name>A0ABR7N7W8_9FIRM</name>
<dbReference type="Pfam" id="PF01656">
    <property type="entry name" value="CbiA"/>
    <property type="match status" value="1"/>
</dbReference>
<dbReference type="CDD" id="cd03130">
    <property type="entry name" value="GATase1_CobB"/>
    <property type="match status" value="1"/>
</dbReference>
<organism evidence="10 11">
    <name type="scientific">Jingyaoa shaoxingensis</name>
    <dbReference type="NCBI Taxonomy" id="2763671"/>
    <lineage>
        <taxon>Bacteria</taxon>
        <taxon>Bacillati</taxon>
        <taxon>Bacillota</taxon>
        <taxon>Clostridia</taxon>
        <taxon>Lachnospirales</taxon>
        <taxon>Lachnospiraceae</taxon>
        <taxon>Jingyaoa</taxon>
    </lineage>
</organism>
<feature type="domain" description="CobQ/CobB/MinD/ParA nucleotide binding" evidence="8">
    <location>
        <begin position="8"/>
        <end position="191"/>
    </location>
</feature>
<evidence type="ECO:0000256" key="4">
    <source>
        <dbReference type="ARBA" id="ARBA00022840"/>
    </source>
</evidence>
<dbReference type="Gene3D" id="3.40.50.300">
    <property type="entry name" value="P-loop containing nucleotide triphosphate hydrolases"/>
    <property type="match status" value="1"/>
</dbReference>
<proteinExistence type="inferred from homology"/>
<comment type="catalytic activity">
    <reaction evidence="7">
        <text>cob(II)yrinate + 2 L-glutamine + 2 ATP + 2 H2O = cob(II)yrinate a,c diamide + 2 L-glutamate + 2 ADP + 2 phosphate + 2 H(+)</text>
        <dbReference type="Rhea" id="RHEA:26289"/>
        <dbReference type="ChEBI" id="CHEBI:15377"/>
        <dbReference type="ChEBI" id="CHEBI:15378"/>
        <dbReference type="ChEBI" id="CHEBI:29985"/>
        <dbReference type="ChEBI" id="CHEBI:30616"/>
        <dbReference type="ChEBI" id="CHEBI:43474"/>
        <dbReference type="ChEBI" id="CHEBI:58359"/>
        <dbReference type="ChEBI" id="CHEBI:58537"/>
        <dbReference type="ChEBI" id="CHEBI:58894"/>
        <dbReference type="ChEBI" id="CHEBI:456216"/>
        <dbReference type="EC" id="6.3.5.11"/>
    </reaction>
</comment>
<dbReference type="SUPFAM" id="SSF52317">
    <property type="entry name" value="Class I glutamine amidotransferase-like"/>
    <property type="match status" value="1"/>
</dbReference>
<feature type="site" description="Increases nucleophilicity of active site Cys" evidence="7">
    <location>
        <position position="440"/>
    </location>
</feature>
<dbReference type="Gene3D" id="3.40.50.880">
    <property type="match status" value="1"/>
</dbReference>
<dbReference type="Proteomes" id="UP000657421">
    <property type="component" value="Unassembled WGS sequence"/>
</dbReference>
<dbReference type="EC" id="6.3.5.11" evidence="7"/>
<dbReference type="NCBIfam" id="TIGR00379">
    <property type="entry name" value="cobB"/>
    <property type="match status" value="1"/>
</dbReference>
<keyword evidence="2 7" id="KW-0436">Ligase</keyword>
<evidence type="ECO:0000256" key="6">
    <source>
        <dbReference type="ARBA" id="ARBA00022962"/>
    </source>
</evidence>
<dbReference type="InterPro" id="IPR011698">
    <property type="entry name" value="GATase_3"/>
</dbReference>
<evidence type="ECO:0000256" key="3">
    <source>
        <dbReference type="ARBA" id="ARBA00022741"/>
    </source>
</evidence>
<keyword evidence="5 7" id="KW-0460">Magnesium</keyword>
<evidence type="ECO:0000313" key="11">
    <source>
        <dbReference type="Proteomes" id="UP000657421"/>
    </source>
</evidence>
<dbReference type="InterPro" id="IPR002586">
    <property type="entry name" value="CobQ/CobB/MinD/ParA_Nub-bd_dom"/>
</dbReference>
<dbReference type="PANTHER" id="PTHR43873:SF1">
    <property type="entry name" value="COBYRINATE A,C-DIAMIDE SYNTHASE"/>
    <property type="match status" value="1"/>
</dbReference>
<evidence type="ECO:0000259" key="9">
    <source>
        <dbReference type="Pfam" id="PF07685"/>
    </source>
</evidence>